<accession>A0A3A1P2Y8</accession>
<organism evidence="1 2">
    <name type="scientific">Aurantiacibacter xanthus</name>
    <dbReference type="NCBI Taxonomy" id="1784712"/>
    <lineage>
        <taxon>Bacteria</taxon>
        <taxon>Pseudomonadati</taxon>
        <taxon>Pseudomonadota</taxon>
        <taxon>Alphaproteobacteria</taxon>
        <taxon>Sphingomonadales</taxon>
        <taxon>Erythrobacteraceae</taxon>
        <taxon>Aurantiacibacter</taxon>
    </lineage>
</organism>
<evidence type="ECO:0000313" key="1">
    <source>
        <dbReference type="EMBL" id="RIV84839.1"/>
    </source>
</evidence>
<dbReference type="OrthoDB" id="7575469at2"/>
<evidence type="ECO:0000313" key="2">
    <source>
        <dbReference type="Proteomes" id="UP000265366"/>
    </source>
</evidence>
<name>A0A3A1P2Y8_9SPHN</name>
<dbReference type="Proteomes" id="UP000265366">
    <property type="component" value="Unassembled WGS sequence"/>
</dbReference>
<dbReference type="EMBL" id="QXFM01000102">
    <property type="protein sequence ID" value="RIV84839.1"/>
    <property type="molecule type" value="Genomic_DNA"/>
</dbReference>
<sequence length="69" mass="7757">MTKQKRSEIEKLLGDPATSFWLKAALRAALTRDPIDAERDAGTLYLVLRCRAEQALKGDFVTARPRLGR</sequence>
<comment type="caution">
    <text evidence="1">The sequence shown here is derived from an EMBL/GenBank/DDBJ whole genome shotgun (WGS) entry which is preliminary data.</text>
</comment>
<keyword evidence="2" id="KW-1185">Reference proteome</keyword>
<gene>
    <name evidence="1" type="ORF">D2V17_11215</name>
</gene>
<reference evidence="1 2" key="1">
    <citation type="submission" date="2018-08" db="EMBL/GenBank/DDBJ databases">
        <title>Erythrobacter zhengii sp.nov., a bacterium isolated from deep-sea sediment.</title>
        <authorList>
            <person name="Fang C."/>
            <person name="Wu Y.-H."/>
            <person name="Sun C."/>
            <person name="Wang H."/>
            <person name="Cheng H."/>
            <person name="Meng F.-X."/>
            <person name="Wang C.-S."/>
            <person name="Xu X.-W."/>
        </authorList>
    </citation>
    <scope>NUCLEOTIDE SEQUENCE [LARGE SCALE GENOMIC DNA]</scope>
    <source>
        <strain evidence="1 2">CCTCC AB 2015396</strain>
    </source>
</reference>
<protein>
    <submittedName>
        <fullName evidence="1">Uncharacterized protein</fullName>
    </submittedName>
</protein>
<dbReference type="RefSeq" id="WP_022684044.1">
    <property type="nucleotide sequence ID" value="NZ_QXFM01000102.1"/>
</dbReference>
<proteinExistence type="predicted"/>
<dbReference type="AlphaFoldDB" id="A0A3A1P2Y8"/>